<dbReference type="Pfam" id="PF25583">
    <property type="entry name" value="WCX"/>
    <property type="match status" value="1"/>
</dbReference>
<dbReference type="PANTHER" id="PTHR34580:SF1">
    <property type="entry name" value="PROTEIN PAFC"/>
    <property type="match status" value="1"/>
</dbReference>
<evidence type="ECO:0000259" key="2">
    <source>
        <dbReference type="Pfam" id="PF13280"/>
    </source>
</evidence>
<gene>
    <name evidence="4" type="ORF">DFR34_105143</name>
</gene>
<dbReference type="InterPro" id="IPR013196">
    <property type="entry name" value="HTH_11"/>
</dbReference>
<dbReference type="InterPro" id="IPR057727">
    <property type="entry name" value="WCX_dom"/>
</dbReference>
<feature type="domain" description="WYL" evidence="2">
    <location>
        <begin position="128"/>
        <end position="186"/>
    </location>
</feature>
<dbReference type="InterPro" id="IPR036388">
    <property type="entry name" value="WH-like_DNA-bd_sf"/>
</dbReference>
<evidence type="ECO:0000313" key="4">
    <source>
        <dbReference type="EMBL" id="PXX79939.1"/>
    </source>
</evidence>
<reference evidence="4 5" key="1">
    <citation type="submission" date="2018-05" db="EMBL/GenBank/DDBJ databases">
        <title>Genomic Encyclopedia of Type Strains, Phase IV (KMG-IV): sequencing the most valuable type-strain genomes for metagenomic binning, comparative biology and taxonomic classification.</title>
        <authorList>
            <person name="Goeker M."/>
        </authorList>
    </citation>
    <scope>NUCLEOTIDE SEQUENCE [LARGE SCALE GENOMIC DNA]</scope>
    <source>
        <strain evidence="4 5">DSM 29661</strain>
    </source>
</reference>
<sequence>MSVDPPKHEMLANRLAEILLKLNLDERPSRQELAAEFKVTERTIYRDLNRLGSIVEQLPDGRYQLVSQYRGKLKPKDLQSFAQLAGVDHLFPDASPQFLMALLDTLCQGSFLVHGHQYERFKPHDKSFDLLNEAVTGQRICRLTYRDTPRELHPYRLINKNGIWYLAATEQGQLKAFAFSRISQLSVTEQTFTPDATIQANIENEDDIWFSREKTEVLLSIAPEIAYYFRRRKLLPKQELVRELESGGLIVSSQISHVDQILPLAQFWLPRIRVVEPAWLRERLETVLRDYLEQK</sequence>
<dbReference type="Proteomes" id="UP000247555">
    <property type="component" value="Unassembled WGS sequence"/>
</dbReference>
<name>A0A318KQB3_9NEIS</name>
<dbReference type="EMBL" id="QJKI01000005">
    <property type="protein sequence ID" value="PXX79939.1"/>
    <property type="molecule type" value="Genomic_DNA"/>
</dbReference>
<dbReference type="PROSITE" id="PS52050">
    <property type="entry name" value="WYL"/>
    <property type="match status" value="1"/>
</dbReference>
<evidence type="ECO:0000259" key="3">
    <source>
        <dbReference type="Pfam" id="PF25583"/>
    </source>
</evidence>
<feature type="domain" description="Helix-turn-helix type 11" evidence="1">
    <location>
        <begin position="14"/>
        <end position="51"/>
    </location>
</feature>
<dbReference type="OrthoDB" id="6521217at2"/>
<dbReference type="GO" id="GO:0003677">
    <property type="term" value="F:DNA binding"/>
    <property type="evidence" value="ECO:0007669"/>
    <property type="project" value="UniProtKB-KW"/>
</dbReference>
<evidence type="ECO:0000313" key="5">
    <source>
        <dbReference type="Proteomes" id="UP000247555"/>
    </source>
</evidence>
<keyword evidence="4" id="KW-0238">DNA-binding</keyword>
<dbReference type="Pfam" id="PF13280">
    <property type="entry name" value="WYL"/>
    <property type="match status" value="1"/>
</dbReference>
<protein>
    <submittedName>
        <fullName evidence="4">Putative DNA-binding transcriptional regulator YafY</fullName>
    </submittedName>
</protein>
<accession>A0A318KQB3</accession>
<feature type="domain" description="WCX" evidence="3">
    <location>
        <begin position="214"/>
        <end position="291"/>
    </location>
</feature>
<dbReference type="AlphaFoldDB" id="A0A318KQB3"/>
<organism evidence="4 5">
    <name type="scientific">Rivihabitans pingtungensis</name>
    <dbReference type="NCBI Taxonomy" id="1054498"/>
    <lineage>
        <taxon>Bacteria</taxon>
        <taxon>Pseudomonadati</taxon>
        <taxon>Pseudomonadota</taxon>
        <taxon>Betaproteobacteria</taxon>
        <taxon>Neisseriales</taxon>
        <taxon>Aquaspirillaceae</taxon>
        <taxon>Rivihabitans</taxon>
    </lineage>
</organism>
<keyword evidence="5" id="KW-1185">Reference proteome</keyword>
<dbReference type="Gene3D" id="1.10.10.10">
    <property type="entry name" value="Winged helix-like DNA-binding domain superfamily/Winged helix DNA-binding domain"/>
    <property type="match status" value="1"/>
</dbReference>
<dbReference type="InterPro" id="IPR036390">
    <property type="entry name" value="WH_DNA-bd_sf"/>
</dbReference>
<dbReference type="PANTHER" id="PTHR34580">
    <property type="match status" value="1"/>
</dbReference>
<dbReference type="InterPro" id="IPR026881">
    <property type="entry name" value="WYL_dom"/>
</dbReference>
<proteinExistence type="predicted"/>
<dbReference type="SUPFAM" id="SSF46785">
    <property type="entry name" value="Winged helix' DNA-binding domain"/>
    <property type="match status" value="1"/>
</dbReference>
<dbReference type="RefSeq" id="WP_110390225.1">
    <property type="nucleotide sequence ID" value="NZ_QJKI01000005.1"/>
</dbReference>
<evidence type="ECO:0000259" key="1">
    <source>
        <dbReference type="Pfam" id="PF08279"/>
    </source>
</evidence>
<comment type="caution">
    <text evidence="4">The sequence shown here is derived from an EMBL/GenBank/DDBJ whole genome shotgun (WGS) entry which is preliminary data.</text>
</comment>
<dbReference type="Pfam" id="PF08279">
    <property type="entry name" value="HTH_11"/>
    <property type="match status" value="1"/>
</dbReference>
<dbReference type="InterPro" id="IPR051534">
    <property type="entry name" value="CBASS_pafABC_assoc_protein"/>
</dbReference>